<dbReference type="RefSeq" id="WP_278220710.1">
    <property type="nucleotide sequence ID" value="NZ_JAKZMO010000006.1"/>
</dbReference>
<name>A0ABT6GNW8_MYCGU</name>
<accession>A0ABT6GNW8</accession>
<sequence>MSGRHRKPTASAVNVAKIAFTGAVMGTGGLALAGQANAATDGEWDQVARCESGGNWAINTGNGYHGGLQFSPSTWSGHGGGEFAPAAYLATKEEQIAVAERVLAGQGKGAWPSCGGPLSGPTPRNVVDDAIANLNNLLPPPPPNPFAPPPPPPPPAPFDALAAPVPPPPPPAAPLPPPPPPADALAAPVPPPPPPAAPLPPPPPVDPMAAPVPPPPPPAAPLPPPPPPADALAAPVPPPPPVDPMAPPPPPAIDALAAPVPPPPVDPMAPPPPPPIDALAAPVPPPPPVDPMAPSADVAQEVANWDVAEGMVPGDQPEVWALHADAPLQPAPAVPPPPAPAPPAPAPDPLAQVNLPQPAMDVANQAVSGELPVPAEVPHLPSPENLNPGTTIDRGAVTTDSPNVSYLKEIWHAIQTQDVTGKDALLALTQRPLTTPDRATGQVPNLPGQLPPDPALAPPPPPAPAPGLPAPPAPAAPGAPLPPPLPPA</sequence>
<protein>
    <submittedName>
        <fullName evidence="6">Transglycosylase family protein</fullName>
    </submittedName>
</protein>
<evidence type="ECO:0000313" key="6">
    <source>
        <dbReference type="EMBL" id="MDG5482912.1"/>
    </source>
</evidence>
<feature type="domain" description="Resuscitation-promoting factor core lysozyme-like" evidence="5">
    <location>
        <begin position="38"/>
        <end position="114"/>
    </location>
</feature>
<feature type="region of interest" description="Disordered" evidence="3">
    <location>
        <begin position="373"/>
        <end position="399"/>
    </location>
</feature>
<keyword evidence="2" id="KW-0378">Hydrolase</keyword>
<keyword evidence="7" id="KW-1185">Reference proteome</keyword>
<evidence type="ECO:0000256" key="2">
    <source>
        <dbReference type="ARBA" id="ARBA00022801"/>
    </source>
</evidence>
<proteinExistence type="inferred from homology"/>
<dbReference type="Gene3D" id="1.10.530.10">
    <property type="match status" value="1"/>
</dbReference>
<feature type="region of interest" description="Disordered" evidence="3">
    <location>
        <begin position="133"/>
        <end position="294"/>
    </location>
</feature>
<dbReference type="InterPro" id="IPR010618">
    <property type="entry name" value="RPF"/>
</dbReference>
<dbReference type="CDD" id="cd13925">
    <property type="entry name" value="RPF"/>
    <property type="match status" value="1"/>
</dbReference>
<feature type="compositionally biased region" description="Pro residues" evidence="3">
    <location>
        <begin position="449"/>
        <end position="488"/>
    </location>
</feature>
<feature type="compositionally biased region" description="Pro residues" evidence="3">
    <location>
        <begin position="329"/>
        <end position="348"/>
    </location>
</feature>
<feature type="compositionally biased region" description="Pro residues" evidence="3">
    <location>
        <begin position="259"/>
        <end position="291"/>
    </location>
</feature>
<feature type="compositionally biased region" description="Pro residues" evidence="3">
    <location>
        <begin position="138"/>
        <end position="157"/>
    </location>
</feature>
<evidence type="ECO:0000256" key="4">
    <source>
        <dbReference type="SAM" id="SignalP"/>
    </source>
</evidence>
<dbReference type="Pfam" id="PF06737">
    <property type="entry name" value="Transglycosylas"/>
    <property type="match status" value="1"/>
</dbReference>
<organism evidence="6 7">
    <name type="scientific">Mycolicibacterium gadium</name>
    <name type="common">Mycobacterium gadium</name>
    <dbReference type="NCBI Taxonomy" id="1794"/>
    <lineage>
        <taxon>Bacteria</taxon>
        <taxon>Bacillati</taxon>
        <taxon>Actinomycetota</taxon>
        <taxon>Actinomycetes</taxon>
        <taxon>Mycobacteriales</taxon>
        <taxon>Mycobacteriaceae</taxon>
        <taxon>Mycolicibacterium</taxon>
    </lineage>
</organism>
<feature type="region of interest" description="Disordered" evidence="3">
    <location>
        <begin position="107"/>
        <end position="126"/>
    </location>
</feature>
<feature type="chain" id="PRO_5045997681" evidence="4">
    <location>
        <begin position="39"/>
        <end position="488"/>
    </location>
</feature>
<feature type="signal peptide" evidence="4">
    <location>
        <begin position="1"/>
        <end position="38"/>
    </location>
</feature>
<dbReference type="EMBL" id="JAKZMO010000006">
    <property type="protein sequence ID" value="MDG5482912.1"/>
    <property type="molecule type" value="Genomic_DNA"/>
</dbReference>
<keyword evidence="4" id="KW-0732">Signal</keyword>
<comment type="similarity">
    <text evidence="1">Belongs to the transglycosylase family. Rpf subfamily.</text>
</comment>
<feature type="region of interest" description="Disordered" evidence="3">
    <location>
        <begin position="430"/>
        <end position="488"/>
    </location>
</feature>
<comment type="caution">
    <text evidence="6">The sequence shown here is derived from an EMBL/GenBank/DDBJ whole genome shotgun (WGS) entry which is preliminary data.</text>
</comment>
<feature type="region of interest" description="Disordered" evidence="3">
    <location>
        <begin position="327"/>
        <end position="354"/>
    </location>
</feature>
<dbReference type="InterPro" id="IPR023346">
    <property type="entry name" value="Lysozyme-like_dom_sf"/>
</dbReference>
<evidence type="ECO:0000313" key="7">
    <source>
        <dbReference type="Proteomes" id="UP001154266"/>
    </source>
</evidence>
<evidence type="ECO:0000256" key="1">
    <source>
        <dbReference type="ARBA" id="ARBA00010830"/>
    </source>
</evidence>
<gene>
    <name evidence="6" type="ORF">MNO81_08890</name>
</gene>
<dbReference type="Proteomes" id="UP001154266">
    <property type="component" value="Unassembled WGS sequence"/>
</dbReference>
<evidence type="ECO:0000259" key="5">
    <source>
        <dbReference type="Pfam" id="PF06737"/>
    </source>
</evidence>
<dbReference type="SUPFAM" id="SSF53955">
    <property type="entry name" value="Lysozyme-like"/>
    <property type="match status" value="1"/>
</dbReference>
<evidence type="ECO:0000256" key="3">
    <source>
        <dbReference type="SAM" id="MobiDB-lite"/>
    </source>
</evidence>
<feature type="compositionally biased region" description="Pro residues" evidence="3">
    <location>
        <begin position="164"/>
        <end position="252"/>
    </location>
</feature>
<reference evidence="6" key="1">
    <citation type="journal article" date="2023" name="Environ. Microbiol.">
        <title>The 2-methylpropene degradation pathway in Mycobacteriaceae family strains.</title>
        <authorList>
            <person name="Helbich S."/>
            <person name="Barrantes I."/>
            <person name="Dos Anjos Borges L.G."/>
            <person name="Pieper D.H."/>
            <person name="Vainshtein Y."/>
            <person name="Sohn K."/>
            <person name="Engesser K.H."/>
        </authorList>
    </citation>
    <scope>NUCLEOTIDE SEQUENCE</scope>
    <source>
        <strain evidence="6">IBE100</strain>
    </source>
</reference>